<dbReference type="InterPro" id="IPR036388">
    <property type="entry name" value="WH-like_DNA-bd_sf"/>
</dbReference>
<dbReference type="InterPro" id="IPR003783">
    <property type="entry name" value="Regulatory_RecX"/>
</dbReference>
<dbReference type="HAMAP" id="MF_01114">
    <property type="entry name" value="RecX"/>
    <property type="match status" value="1"/>
</dbReference>
<reference evidence="9 10" key="1">
    <citation type="submission" date="2020-08" db="EMBL/GenBank/DDBJ databases">
        <title>A Genomic Blueprint of the Chicken Gut Microbiome.</title>
        <authorList>
            <person name="Gilroy R."/>
            <person name="Ravi A."/>
            <person name="Getino M."/>
            <person name="Pursley I."/>
            <person name="Horton D.L."/>
            <person name="Alikhan N.-F."/>
            <person name="Baker D."/>
            <person name="Gharbi K."/>
            <person name="Hall N."/>
            <person name="Watson M."/>
            <person name="Adriaenssens E.M."/>
            <person name="Foster-Nyarko E."/>
            <person name="Jarju S."/>
            <person name="Secka A."/>
            <person name="Antonio M."/>
            <person name="Oren A."/>
            <person name="Chaudhuri R."/>
            <person name="La Ragione R.M."/>
            <person name="Hildebrand F."/>
            <person name="Pallen M.J."/>
        </authorList>
    </citation>
    <scope>NUCLEOTIDE SEQUENCE [LARGE SCALE GENOMIC DNA]</scope>
    <source>
        <strain evidence="9 10">Sa2BVA9</strain>
    </source>
</reference>
<evidence type="ECO:0000259" key="6">
    <source>
        <dbReference type="Pfam" id="PF02631"/>
    </source>
</evidence>
<dbReference type="Gene3D" id="1.10.10.10">
    <property type="entry name" value="Winged helix-like DNA-binding domain superfamily/Winged helix DNA-binding domain"/>
    <property type="match status" value="3"/>
</dbReference>
<proteinExistence type="inferred from homology"/>
<keyword evidence="4 5" id="KW-0963">Cytoplasm</keyword>
<evidence type="ECO:0000313" key="9">
    <source>
        <dbReference type="EMBL" id="MBD7967292.1"/>
    </source>
</evidence>
<evidence type="ECO:0000256" key="3">
    <source>
        <dbReference type="ARBA" id="ARBA00018111"/>
    </source>
</evidence>
<dbReference type="PANTHER" id="PTHR33602:SF1">
    <property type="entry name" value="REGULATORY PROTEIN RECX FAMILY PROTEIN"/>
    <property type="match status" value="1"/>
</dbReference>
<evidence type="ECO:0000256" key="5">
    <source>
        <dbReference type="HAMAP-Rule" id="MF_01114"/>
    </source>
</evidence>
<evidence type="ECO:0000256" key="4">
    <source>
        <dbReference type="ARBA" id="ARBA00022490"/>
    </source>
</evidence>
<comment type="caution">
    <text evidence="9">The sequence shown here is derived from an EMBL/GenBank/DDBJ whole genome shotgun (WGS) entry which is preliminary data.</text>
</comment>
<dbReference type="Pfam" id="PF21982">
    <property type="entry name" value="RecX_HTH1"/>
    <property type="match status" value="1"/>
</dbReference>
<comment type="function">
    <text evidence="5">Modulates RecA activity.</text>
</comment>
<dbReference type="PANTHER" id="PTHR33602">
    <property type="entry name" value="REGULATORY PROTEIN RECX FAMILY PROTEIN"/>
    <property type="match status" value="1"/>
</dbReference>
<evidence type="ECO:0000256" key="2">
    <source>
        <dbReference type="ARBA" id="ARBA00009695"/>
    </source>
</evidence>
<gene>
    <name evidence="5" type="primary">recX</name>
    <name evidence="9" type="ORF">H9647_04385</name>
</gene>
<keyword evidence="10" id="KW-1185">Reference proteome</keyword>
<evidence type="ECO:0000313" key="10">
    <source>
        <dbReference type="Proteomes" id="UP000608071"/>
    </source>
</evidence>
<comment type="subcellular location">
    <subcellularLocation>
        <location evidence="1 5">Cytoplasm</location>
    </subcellularLocation>
</comment>
<evidence type="ECO:0000259" key="7">
    <source>
        <dbReference type="Pfam" id="PF21981"/>
    </source>
</evidence>
<evidence type="ECO:0000259" key="8">
    <source>
        <dbReference type="Pfam" id="PF21982"/>
    </source>
</evidence>
<dbReference type="Proteomes" id="UP000608071">
    <property type="component" value="Unassembled WGS sequence"/>
</dbReference>
<dbReference type="EMBL" id="JACSQL010000001">
    <property type="protein sequence ID" value="MBD7967292.1"/>
    <property type="molecule type" value="Genomic_DNA"/>
</dbReference>
<dbReference type="RefSeq" id="WP_191798491.1">
    <property type="nucleotide sequence ID" value="NZ_JACSQL010000001.1"/>
</dbReference>
<feature type="domain" description="RecX first three-helical" evidence="8">
    <location>
        <begin position="90"/>
        <end position="129"/>
    </location>
</feature>
<organism evidence="9 10">
    <name type="scientific">Paenibacillus gallinarum</name>
    <dbReference type="NCBI Taxonomy" id="2762232"/>
    <lineage>
        <taxon>Bacteria</taxon>
        <taxon>Bacillati</taxon>
        <taxon>Bacillota</taxon>
        <taxon>Bacilli</taxon>
        <taxon>Bacillales</taxon>
        <taxon>Paenibacillaceae</taxon>
        <taxon>Paenibacillus</taxon>
    </lineage>
</organism>
<comment type="similarity">
    <text evidence="2 5">Belongs to the RecX family.</text>
</comment>
<dbReference type="Pfam" id="PF02631">
    <property type="entry name" value="RecX_HTH2"/>
    <property type="match status" value="1"/>
</dbReference>
<feature type="domain" description="RecX third three-helical" evidence="7">
    <location>
        <begin position="183"/>
        <end position="229"/>
    </location>
</feature>
<sequence>MGGRAKLREYEEFDNNEEAQRGVSHFPEQKLEITRVEKMKGRNARYIIYFGEYELSVLEDVMIKYRMIKGNVFHKNELEEIIIADERQRAYVQGLRFLGRKARTRLEISKNLKEKEFTLPIIEEILTRLEQEGLIDDSLYAKEWTRQRISNHRKGKLWVGQELRQKGIAKEDITEALGEISVEEEWNSALMVGRKKWNQIKGDLNEKKRKTYPFLMRRGYSGEVTRKVMEELVRENSEEEQEFDEYF</sequence>
<protein>
    <recommendedName>
        <fullName evidence="3 5">Regulatory protein RecX</fullName>
    </recommendedName>
</protein>
<dbReference type="Pfam" id="PF21981">
    <property type="entry name" value="RecX_HTH3"/>
    <property type="match status" value="1"/>
</dbReference>
<name>A0ABR8SUV4_9BACL</name>
<dbReference type="InterPro" id="IPR053925">
    <property type="entry name" value="RecX_HTH_3rd"/>
</dbReference>
<evidence type="ECO:0000256" key="1">
    <source>
        <dbReference type="ARBA" id="ARBA00004496"/>
    </source>
</evidence>
<accession>A0ABR8SUV4</accession>
<feature type="domain" description="RecX second three-helical" evidence="6">
    <location>
        <begin position="136"/>
        <end position="177"/>
    </location>
</feature>
<dbReference type="InterPro" id="IPR053924">
    <property type="entry name" value="RecX_HTH_2nd"/>
</dbReference>
<dbReference type="InterPro" id="IPR053926">
    <property type="entry name" value="RecX_HTH_1st"/>
</dbReference>